<dbReference type="Ensembl" id="ENSMMDT00005001183.1">
    <property type="protein sequence ID" value="ENSMMDP00005001160.1"/>
    <property type="gene ID" value="ENSMMDG00005000674.1"/>
</dbReference>
<evidence type="ECO:0000259" key="5">
    <source>
        <dbReference type="PROSITE" id="PS51720"/>
    </source>
</evidence>
<organism evidence="6 7">
    <name type="scientific">Myripristis murdjan</name>
    <name type="common">pinecone soldierfish</name>
    <dbReference type="NCBI Taxonomy" id="586833"/>
    <lineage>
        <taxon>Eukaryota</taxon>
        <taxon>Metazoa</taxon>
        <taxon>Chordata</taxon>
        <taxon>Craniata</taxon>
        <taxon>Vertebrata</taxon>
        <taxon>Euteleostomi</taxon>
        <taxon>Actinopterygii</taxon>
        <taxon>Neopterygii</taxon>
        <taxon>Teleostei</taxon>
        <taxon>Neoteleostei</taxon>
        <taxon>Acanthomorphata</taxon>
        <taxon>Holocentriformes</taxon>
        <taxon>Holocentridae</taxon>
        <taxon>Myripristis</taxon>
    </lineage>
</organism>
<feature type="domain" description="AIG1-type G" evidence="5">
    <location>
        <begin position="63"/>
        <end position="263"/>
    </location>
</feature>
<evidence type="ECO:0000256" key="4">
    <source>
        <dbReference type="SAM" id="Phobius"/>
    </source>
</evidence>
<accession>A0A667W9Q4</accession>
<dbReference type="PROSITE" id="PS51720">
    <property type="entry name" value="G_AIG1"/>
    <property type="match status" value="1"/>
</dbReference>
<keyword evidence="3" id="KW-0342">GTP-binding</keyword>
<reference evidence="6" key="2">
    <citation type="submission" date="2025-08" db="UniProtKB">
        <authorList>
            <consortium name="Ensembl"/>
        </authorList>
    </citation>
    <scope>IDENTIFICATION</scope>
</reference>
<evidence type="ECO:0000256" key="1">
    <source>
        <dbReference type="ARBA" id="ARBA00008535"/>
    </source>
</evidence>
<evidence type="ECO:0000256" key="3">
    <source>
        <dbReference type="ARBA" id="ARBA00023134"/>
    </source>
</evidence>
<reference evidence="6" key="1">
    <citation type="submission" date="2019-06" db="EMBL/GenBank/DDBJ databases">
        <authorList>
            <consortium name="Wellcome Sanger Institute Data Sharing"/>
        </authorList>
    </citation>
    <scope>NUCLEOTIDE SEQUENCE [LARGE SCALE GENOMIC DNA]</scope>
</reference>
<keyword evidence="2" id="KW-0547">Nucleotide-binding</keyword>
<evidence type="ECO:0000313" key="7">
    <source>
        <dbReference type="Proteomes" id="UP000472263"/>
    </source>
</evidence>
<dbReference type="Pfam" id="PF04548">
    <property type="entry name" value="AIG1"/>
    <property type="match status" value="1"/>
</dbReference>
<feature type="transmembrane region" description="Helical" evidence="4">
    <location>
        <begin position="34"/>
        <end position="52"/>
    </location>
</feature>
<dbReference type="CDD" id="cd01852">
    <property type="entry name" value="AIG1"/>
    <property type="match status" value="1"/>
</dbReference>
<dbReference type="SUPFAM" id="SSF52540">
    <property type="entry name" value="P-loop containing nucleoside triphosphate hydrolases"/>
    <property type="match status" value="1"/>
</dbReference>
<keyword evidence="7" id="KW-1185">Reference proteome</keyword>
<evidence type="ECO:0000256" key="2">
    <source>
        <dbReference type="ARBA" id="ARBA00022741"/>
    </source>
</evidence>
<dbReference type="GO" id="GO:0005525">
    <property type="term" value="F:GTP binding"/>
    <property type="evidence" value="ECO:0007669"/>
    <property type="project" value="UniProtKB-KW"/>
</dbReference>
<dbReference type="PANTHER" id="PTHR10903:SF186">
    <property type="entry name" value="GTPASE IMAP FAMILY MEMBER 4-LIKE-RELATED"/>
    <property type="match status" value="1"/>
</dbReference>
<dbReference type="Gene3D" id="3.40.50.300">
    <property type="entry name" value="P-loop containing nucleotide triphosphate hydrolases"/>
    <property type="match status" value="1"/>
</dbReference>
<keyword evidence="4" id="KW-1133">Transmembrane helix</keyword>
<dbReference type="AlphaFoldDB" id="A0A667W9Q4"/>
<dbReference type="GeneTree" id="ENSGT01120000271858"/>
<dbReference type="InterPro" id="IPR006703">
    <property type="entry name" value="G_AIG1"/>
</dbReference>
<name>A0A667W9Q4_9TELE</name>
<dbReference type="PANTHER" id="PTHR10903">
    <property type="entry name" value="GTPASE, IMAP FAMILY MEMBER-RELATED"/>
    <property type="match status" value="1"/>
</dbReference>
<protein>
    <recommendedName>
        <fullName evidence="5">AIG1-type G domain-containing protein</fullName>
    </recommendedName>
</protein>
<feature type="transmembrane region" description="Helical" evidence="4">
    <location>
        <begin position="6"/>
        <end position="22"/>
    </location>
</feature>
<comment type="similarity">
    <text evidence="1">Belongs to the TRAFAC class TrmE-Era-EngA-EngB-Septin-like GTPase superfamily. AIG1/Toc34/Toc159-like paraseptin GTPase family. IAN subfamily.</text>
</comment>
<dbReference type="InterPro" id="IPR027417">
    <property type="entry name" value="P-loop_NTPase"/>
</dbReference>
<dbReference type="Proteomes" id="UP000472263">
    <property type="component" value="Chromosome 8"/>
</dbReference>
<sequence length="349" mass="40171">MHQICIYSLCFFIITAVPRYNAVHLSRPRSFTDFFSAILHAFFFFFFFFFTAHCVLRPDCTCSVTICLRLRLYHICVFFATGNTILRRKAFLSKLSFSAVTGIGKKEKGEFDGQSLAVIDTPSLFPTTNPKDEVLKEVIRCISLAAPGPHVFLVVLQLGRFTPEEQKTVEIIQGIFGEKAEGYTMVLFTHGEDLEAEGGSVEEIIDENQNLKQFIQKCHGGYHVFNNGSEDPSQVAELLQKIKKMVQRNGGSHYTNEMLQEAEAAITEEMVRLMRNDPNLTLEEARKKAEENYSFMKKWLSSVLVIVCSYKELFGQCFDVPFHKYTFHKWVCVVIYFLNHVYHHEEFTR</sequence>
<dbReference type="InterPro" id="IPR045058">
    <property type="entry name" value="GIMA/IAN/Toc"/>
</dbReference>
<reference evidence="6" key="3">
    <citation type="submission" date="2025-09" db="UniProtKB">
        <authorList>
            <consortium name="Ensembl"/>
        </authorList>
    </citation>
    <scope>IDENTIFICATION</scope>
</reference>
<keyword evidence="4" id="KW-0472">Membrane</keyword>
<keyword evidence="4" id="KW-0812">Transmembrane</keyword>
<evidence type="ECO:0000313" key="6">
    <source>
        <dbReference type="Ensembl" id="ENSMMDP00005001160.1"/>
    </source>
</evidence>
<dbReference type="FunFam" id="3.40.50.300:FF:000366">
    <property type="entry name" value="GTPase, IMAP family member 2"/>
    <property type="match status" value="1"/>
</dbReference>
<proteinExistence type="inferred from homology"/>